<accession>A0ABW1YCW0</accession>
<evidence type="ECO:0000313" key="2">
    <source>
        <dbReference type="EMBL" id="MFC6591843.1"/>
    </source>
</evidence>
<dbReference type="EMBL" id="JBHSWD010000001">
    <property type="protein sequence ID" value="MFC6591843.1"/>
    <property type="molecule type" value="Genomic_DNA"/>
</dbReference>
<feature type="domain" description="DUF3885" evidence="1">
    <location>
        <begin position="6"/>
        <end position="189"/>
    </location>
</feature>
<name>A0ABW1YCW0_9DEIO</name>
<sequence>MTPLFSALDTTFGPHAFAHALFYAHAPALRFELAGGDTRPAQFLQAIDRARTVLAAAFAGAAEVTAVLEVWGDESPALLWATAQADLAKLGLEPPAPEHRAHHAEGDDLPRNWFAFRLPVAQIPELLWGIFAADLGITPALSARLTLAAPELGVLACPYDSRGMDIIGPNAARLSQLYKGFDGWLLDYDRARMGEMFAQTEFGL</sequence>
<dbReference type="Proteomes" id="UP001596297">
    <property type="component" value="Unassembled WGS sequence"/>
</dbReference>
<reference evidence="3" key="1">
    <citation type="journal article" date="2019" name="Int. J. Syst. Evol. Microbiol.">
        <title>The Global Catalogue of Microorganisms (GCM) 10K type strain sequencing project: providing services to taxonomists for standard genome sequencing and annotation.</title>
        <authorList>
            <consortium name="The Broad Institute Genomics Platform"/>
            <consortium name="The Broad Institute Genome Sequencing Center for Infectious Disease"/>
            <person name="Wu L."/>
            <person name="Ma J."/>
        </authorList>
    </citation>
    <scope>NUCLEOTIDE SEQUENCE [LARGE SCALE GENOMIC DNA]</scope>
    <source>
        <strain evidence="3">CGMCC 1.15772</strain>
    </source>
</reference>
<dbReference type="Pfam" id="PF13021">
    <property type="entry name" value="DUF3885"/>
    <property type="match status" value="1"/>
</dbReference>
<gene>
    <name evidence="2" type="ORF">ACFP81_07345</name>
</gene>
<keyword evidence="3" id="KW-1185">Reference proteome</keyword>
<comment type="caution">
    <text evidence="2">The sequence shown here is derived from an EMBL/GenBank/DDBJ whole genome shotgun (WGS) entry which is preliminary data.</text>
</comment>
<evidence type="ECO:0000313" key="3">
    <source>
        <dbReference type="Proteomes" id="UP001596297"/>
    </source>
</evidence>
<protein>
    <submittedName>
        <fullName evidence="2">DUF3885 domain-containing protein</fullName>
    </submittedName>
</protein>
<dbReference type="InterPro" id="IPR024976">
    <property type="entry name" value="DUF3885"/>
</dbReference>
<dbReference type="RefSeq" id="WP_380082856.1">
    <property type="nucleotide sequence ID" value="NZ_JBHSWD010000001.1"/>
</dbReference>
<proteinExistence type="predicted"/>
<organism evidence="2 3">
    <name type="scientific">Deinococcus lacus</name>
    <dbReference type="NCBI Taxonomy" id="392561"/>
    <lineage>
        <taxon>Bacteria</taxon>
        <taxon>Thermotogati</taxon>
        <taxon>Deinococcota</taxon>
        <taxon>Deinococci</taxon>
        <taxon>Deinococcales</taxon>
        <taxon>Deinococcaceae</taxon>
        <taxon>Deinococcus</taxon>
    </lineage>
</organism>
<evidence type="ECO:0000259" key="1">
    <source>
        <dbReference type="Pfam" id="PF13021"/>
    </source>
</evidence>